<organism evidence="2 3">
    <name type="scientific">Pteropus vampyrus</name>
    <name type="common">Large flying fox</name>
    <dbReference type="NCBI Taxonomy" id="132908"/>
    <lineage>
        <taxon>Eukaryota</taxon>
        <taxon>Metazoa</taxon>
        <taxon>Chordata</taxon>
        <taxon>Craniata</taxon>
        <taxon>Vertebrata</taxon>
        <taxon>Euteleostomi</taxon>
        <taxon>Mammalia</taxon>
        <taxon>Eutheria</taxon>
        <taxon>Laurasiatheria</taxon>
        <taxon>Chiroptera</taxon>
        <taxon>Yinpterochiroptera</taxon>
        <taxon>Pteropodoidea</taxon>
        <taxon>Pteropodidae</taxon>
        <taxon>Pteropodinae</taxon>
        <taxon>Pteropus</taxon>
    </lineage>
</organism>
<accession>A0A6P6C274</accession>
<feature type="compositionally biased region" description="Basic residues" evidence="1">
    <location>
        <begin position="73"/>
        <end position="86"/>
    </location>
</feature>
<dbReference type="RefSeq" id="XP_023381511.1">
    <property type="nucleotide sequence ID" value="XM_023525743.1"/>
</dbReference>
<reference evidence="3" key="1">
    <citation type="submission" date="2025-08" db="UniProtKB">
        <authorList>
            <consortium name="RefSeq"/>
        </authorList>
    </citation>
    <scope>IDENTIFICATION</scope>
    <source>
        <tissue evidence="3">Kidney</tissue>
    </source>
</reference>
<feature type="compositionally biased region" description="Basic and acidic residues" evidence="1">
    <location>
        <begin position="21"/>
        <end position="37"/>
    </location>
</feature>
<evidence type="ECO:0000313" key="3">
    <source>
        <dbReference type="RefSeq" id="XP_023381511.1"/>
    </source>
</evidence>
<dbReference type="KEGG" id="pvp:111733687"/>
<feature type="region of interest" description="Disordered" evidence="1">
    <location>
        <begin position="1"/>
        <end position="128"/>
    </location>
</feature>
<keyword evidence="2" id="KW-1185">Reference proteome</keyword>
<proteinExistence type="predicted"/>
<sequence>MPRSPRHSGSDRSLWVSLRVPGKEPARRLREGKRVRDSIPISLSLCRRGREARGPDTGTATSRQSGKPDARFRSRKRKERTRRTRGRVPAAAYSRPGAGTATAAPPRPASGHASRPGRARRSHSPRQPLHAVPVSHFVVFWLKFCGLFPRSLSANKTPPPRGSNQAAGVADASSAIFYLGGTSECLKRLHFLVGHRRNNNILLRI</sequence>
<evidence type="ECO:0000313" key="2">
    <source>
        <dbReference type="Proteomes" id="UP000515202"/>
    </source>
</evidence>
<evidence type="ECO:0000256" key="1">
    <source>
        <dbReference type="SAM" id="MobiDB-lite"/>
    </source>
</evidence>
<name>A0A6P6C274_PTEVA</name>
<feature type="compositionally biased region" description="Low complexity" evidence="1">
    <location>
        <begin position="95"/>
        <end position="104"/>
    </location>
</feature>
<gene>
    <name evidence="3" type="primary">LOC111733687</name>
</gene>
<dbReference type="Proteomes" id="UP000515202">
    <property type="component" value="Unplaced"/>
</dbReference>
<dbReference type="AlphaFoldDB" id="A0A6P6C274"/>
<feature type="compositionally biased region" description="Basic residues" evidence="1">
    <location>
        <begin position="115"/>
        <end position="124"/>
    </location>
</feature>
<protein>
    <submittedName>
        <fullName evidence="3">Uncharacterized protein LOC111733687</fullName>
    </submittedName>
</protein>
<dbReference type="GeneID" id="111733687"/>